<dbReference type="PANTHER" id="PTHR42748">
    <property type="entry name" value="NITROGEN METABOLITE REPRESSION PROTEIN NMRA FAMILY MEMBER"/>
    <property type="match status" value="1"/>
</dbReference>
<dbReference type="Gene3D" id="3.90.25.10">
    <property type="entry name" value="UDP-galactose 4-epimerase, domain 1"/>
    <property type="match status" value="1"/>
</dbReference>
<dbReference type="RefSeq" id="XP_060406853.1">
    <property type="nucleotide sequence ID" value="XM_060556205.1"/>
</dbReference>
<evidence type="ECO:0000256" key="2">
    <source>
        <dbReference type="ARBA" id="ARBA00022857"/>
    </source>
</evidence>
<comment type="caution">
    <text evidence="4">The sequence shown here is derived from an EMBL/GenBank/DDBJ whole genome shotgun (WGS) entry which is preliminary data.</text>
</comment>
<feature type="domain" description="NmrA-like" evidence="3">
    <location>
        <begin position="8"/>
        <end position="256"/>
    </location>
</feature>
<evidence type="ECO:0000313" key="4">
    <source>
        <dbReference type="EMBL" id="KAK1563964.1"/>
    </source>
</evidence>
<evidence type="ECO:0000259" key="3">
    <source>
        <dbReference type="Pfam" id="PF05368"/>
    </source>
</evidence>
<dbReference type="PANTHER" id="PTHR42748:SF7">
    <property type="entry name" value="NMRA LIKE REDOX SENSOR 1-RELATED"/>
    <property type="match status" value="1"/>
</dbReference>
<evidence type="ECO:0000313" key="5">
    <source>
        <dbReference type="Proteomes" id="UP001230504"/>
    </source>
</evidence>
<dbReference type="InterPro" id="IPR008030">
    <property type="entry name" value="NmrA-like"/>
</dbReference>
<keyword evidence="2" id="KW-0521">NADP</keyword>
<dbReference type="GeneID" id="85440445"/>
<dbReference type="EMBL" id="JAHLJV010000232">
    <property type="protein sequence ID" value="KAK1563964.1"/>
    <property type="molecule type" value="Genomic_DNA"/>
</dbReference>
<proteinExistence type="inferred from homology"/>
<organism evidence="4 5">
    <name type="scientific">Colletotrichum navitas</name>
    <dbReference type="NCBI Taxonomy" id="681940"/>
    <lineage>
        <taxon>Eukaryota</taxon>
        <taxon>Fungi</taxon>
        <taxon>Dikarya</taxon>
        <taxon>Ascomycota</taxon>
        <taxon>Pezizomycotina</taxon>
        <taxon>Sordariomycetes</taxon>
        <taxon>Hypocreomycetidae</taxon>
        <taxon>Glomerellales</taxon>
        <taxon>Glomerellaceae</taxon>
        <taxon>Colletotrichum</taxon>
        <taxon>Colletotrichum graminicola species complex</taxon>
    </lineage>
</organism>
<accession>A0AAD8UWE3</accession>
<dbReference type="InterPro" id="IPR036291">
    <property type="entry name" value="NAD(P)-bd_dom_sf"/>
</dbReference>
<gene>
    <name evidence="4" type="ORF">LY79DRAFT_530811</name>
</gene>
<comment type="similarity">
    <text evidence="1">Belongs to the NmrA-type oxidoreductase family.</text>
</comment>
<protein>
    <submittedName>
        <fullName evidence="4">Nucleoside-diphosphate-sugar epimerase protein</fullName>
    </submittedName>
</protein>
<dbReference type="InterPro" id="IPR051164">
    <property type="entry name" value="NmrA-like_oxidored"/>
</dbReference>
<keyword evidence="5" id="KW-1185">Reference proteome</keyword>
<reference evidence="4" key="1">
    <citation type="submission" date="2021-06" db="EMBL/GenBank/DDBJ databases">
        <title>Comparative genomics, transcriptomics and evolutionary studies reveal genomic signatures of adaptation to plant cell wall in hemibiotrophic fungi.</title>
        <authorList>
            <consortium name="DOE Joint Genome Institute"/>
            <person name="Baroncelli R."/>
            <person name="Diaz J.F."/>
            <person name="Benocci T."/>
            <person name="Peng M."/>
            <person name="Battaglia E."/>
            <person name="Haridas S."/>
            <person name="Andreopoulos W."/>
            <person name="Labutti K."/>
            <person name="Pangilinan J."/>
            <person name="Floch G.L."/>
            <person name="Makela M.R."/>
            <person name="Henrissat B."/>
            <person name="Grigoriev I.V."/>
            <person name="Crouch J.A."/>
            <person name="De Vries R.P."/>
            <person name="Sukno S.A."/>
            <person name="Thon M.R."/>
        </authorList>
    </citation>
    <scope>NUCLEOTIDE SEQUENCE</scope>
    <source>
        <strain evidence="4">CBS 125086</strain>
    </source>
</reference>
<dbReference type="SUPFAM" id="SSF51735">
    <property type="entry name" value="NAD(P)-binding Rossmann-fold domains"/>
    <property type="match status" value="1"/>
</dbReference>
<name>A0AAD8UWE3_9PEZI</name>
<dbReference type="Gene3D" id="3.40.50.720">
    <property type="entry name" value="NAD(P)-binding Rossmann-like Domain"/>
    <property type="match status" value="1"/>
</dbReference>
<dbReference type="Pfam" id="PF05368">
    <property type="entry name" value="NmrA"/>
    <property type="match status" value="1"/>
</dbReference>
<dbReference type="AlphaFoldDB" id="A0AAD8UWE3"/>
<evidence type="ECO:0000256" key="1">
    <source>
        <dbReference type="ARBA" id="ARBA00006328"/>
    </source>
</evidence>
<dbReference type="Proteomes" id="UP001230504">
    <property type="component" value="Unassembled WGS sequence"/>
</dbReference>
<sequence length="304" mass="33516">MTDITPPVLVTLASGHIRGVGLRVVELSRELGVPVRAMVRLVNERSAQLRSLGAEVVADDLTKMEEVFPIVRGCRRIYLSISLSPQYVEVMAAAAGAARDLELIINMSIYNVSFTSPYEATKSPQHEEIFNQSSVPVTHPQPTLFFRIPLLWDLVAASIQDLGKIRLPFGRGRFAPINSNDMAEVTAKVSLDPAKYKEQILELTGTNSEDIKAIAGEYAAALCRPVEYKDIPLYTFHNKVLTSPALEIHTHTARHLRTLRKLYAANKFYFSSKAVKGILGQPATSIYNVIKDPSGGFPIASRTP</sequence>